<gene>
    <name evidence="8" type="ORF">EV652_106196</name>
</gene>
<dbReference type="GO" id="GO:0003677">
    <property type="term" value="F:DNA binding"/>
    <property type="evidence" value="ECO:0007669"/>
    <property type="project" value="UniProtKB-KW"/>
</dbReference>
<dbReference type="NCBIfam" id="TIGR02937">
    <property type="entry name" value="sigma70-ECF"/>
    <property type="match status" value="1"/>
</dbReference>
<proteinExistence type="inferred from homology"/>
<dbReference type="GO" id="GO:0006352">
    <property type="term" value="P:DNA-templated transcription initiation"/>
    <property type="evidence" value="ECO:0007669"/>
    <property type="project" value="InterPro"/>
</dbReference>
<evidence type="ECO:0000259" key="6">
    <source>
        <dbReference type="Pfam" id="PF04542"/>
    </source>
</evidence>
<dbReference type="SUPFAM" id="SSF88659">
    <property type="entry name" value="Sigma3 and sigma4 domains of RNA polymerase sigma factors"/>
    <property type="match status" value="1"/>
</dbReference>
<evidence type="ECO:0000259" key="7">
    <source>
        <dbReference type="Pfam" id="PF08281"/>
    </source>
</evidence>
<comment type="caution">
    <text evidence="8">The sequence shown here is derived from an EMBL/GenBank/DDBJ whole genome shotgun (WGS) entry which is preliminary data.</text>
</comment>
<dbReference type="Proteomes" id="UP000294508">
    <property type="component" value="Unassembled WGS sequence"/>
</dbReference>
<reference evidence="8 9" key="1">
    <citation type="journal article" date="2015" name="Stand. Genomic Sci.">
        <title>Genomic Encyclopedia of Bacterial and Archaeal Type Strains, Phase III: the genomes of soil and plant-associated and newly described type strains.</title>
        <authorList>
            <person name="Whitman W.B."/>
            <person name="Woyke T."/>
            <person name="Klenk H.P."/>
            <person name="Zhou Y."/>
            <person name="Lilburn T.G."/>
            <person name="Beck B.J."/>
            <person name="De Vos P."/>
            <person name="Vandamme P."/>
            <person name="Eisen J.A."/>
            <person name="Garrity G."/>
            <person name="Hugenholtz P."/>
            <person name="Kyrpides N.C."/>
        </authorList>
    </citation>
    <scope>NUCLEOTIDE SEQUENCE [LARGE SCALE GENOMIC DNA]</scope>
    <source>
        <strain evidence="8 9">VKM Ac-2572</strain>
    </source>
</reference>
<evidence type="ECO:0000256" key="3">
    <source>
        <dbReference type="ARBA" id="ARBA00023082"/>
    </source>
</evidence>
<feature type="domain" description="RNA polymerase sigma factor 70 region 4 type 2" evidence="7">
    <location>
        <begin position="135"/>
        <end position="185"/>
    </location>
</feature>
<keyword evidence="5" id="KW-0804">Transcription</keyword>
<protein>
    <submittedName>
        <fullName evidence="8">RNA polymerase sigma-70 factor (Sigma-E family)</fullName>
    </submittedName>
</protein>
<dbReference type="AlphaFoldDB" id="A0A4R2HG93"/>
<keyword evidence="9" id="KW-1185">Reference proteome</keyword>
<name>A0A4R2HG93_9ACTN</name>
<evidence type="ECO:0000256" key="1">
    <source>
        <dbReference type="ARBA" id="ARBA00010641"/>
    </source>
</evidence>
<dbReference type="SUPFAM" id="SSF88946">
    <property type="entry name" value="Sigma2 domain of RNA polymerase sigma factors"/>
    <property type="match status" value="1"/>
</dbReference>
<dbReference type="InterPro" id="IPR013249">
    <property type="entry name" value="RNA_pol_sigma70_r4_t2"/>
</dbReference>
<dbReference type="PANTHER" id="PTHR43133:SF50">
    <property type="entry name" value="ECF RNA POLYMERASE SIGMA FACTOR SIGM"/>
    <property type="match status" value="1"/>
</dbReference>
<dbReference type="InterPro" id="IPR007627">
    <property type="entry name" value="RNA_pol_sigma70_r2"/>
</dbReference>
<accession>A0A4R2HG93</accession>
<dbReference type="Pfam" id="PF04542">
    <property type="entry name" value="Sigma70_r2"/>
    <property type="match status" value="1"/>
</dbReference>
<evidence type="ECO:0000256" key="2">
    <source>
        <dbReference type="ARBA" id="ARBA00023015"/>
    </source>
</evidence>
<evidence type="ECO:0000313" key="9">
    <source>
        <dbReference type="Proteomes" id="UP000294508"/>
    </source>
</evidence>
<dbReference type="Gene3D" id="1.10.1740.10">
    <property type="match status" value="1"/>
</dbReference>
<dbReference type="InterPro" id="IPR036388">
    <property type="entry name" value="WH-like_DNA-bd_sf"/>
</dbReference>
<dbReference type="EMBL" id="SLWN01000006">
    <property type="protein sequence ID" value="TCO28211.1"/>
    <property type="molecule type" value="Genomic_DNA"/>
</dbReference>
<sequence length="197" mass="21934">MVPCYGSCNLWVVWFRSIGEKADGRGMRARDETEFTEFAAVTVRRLRRTAYLMCGDWHRAEDAAQDALVKVYRRWNRIDRGDSLVGYAHKAVVTAVLDQARRPWRREHLDVLGEVVEKVPAVPDGADAIHDRAVVVEALAALPPGQRACVVLRHYADLSVEQTAAVLNVGTGAVKSQTSRGLTRLRDLLALPERTSS</sequence>
<dbReference type="Pfam" id="PF08281">
    <property type="entry name" value="Sigma70_r4_2"/>
    <property type="match status" value="1"/>
</dbReference>
<dbReference type="InterPro" id="IPR013324">
    <property type="entry name" value="RNA_pol_sigma_r3/r4-like"/>
</dbReference>
<keyword evidence="3" id="KW-0731">Sigma factor</keyword>
<keyword evidence="4" id="KW-0238">DNA-binding</keyword>
<dbReference type="CDD" id="cd06171">
    <property type="entry name" value="Sigma70_r4"/>
    <property type="match status" value="1"/>
</dbReference>
<evidence type="ECO:0000256" key="5">
    <source>
        <dbReference type="ARBA" id="ARBA00023163"/>
    </source>
</evidence>
<dbReference type="PANTHER" id="PTHR43133">
    <property type="entry name" value="RNA POLYMERASE ECF-TYPE SIGMA FACTO"/>
    <property type="match status" value="1"/>
</dbReference>
<organism evidence="8 9">
    <name type="scientific">Kribbella steppae</name>
    <dbReference type="NCBI Taxonomy" id="2512223"/>
    <lineage>
        <taxon>Bacteria</taxon>
        <taxon>Bacillati</taxon>
        <taxon>Actinomycetota</taxon>
        <taxon>Actinomycetes</taxon>
        <taxon>Propionibacteriales</taxon>
        <taxon>Kribbellaceae</taxon>
        <taxon>Kribbella</taxon>
    </lineage>
</organism>
<dbReference type="Gene3D" id="1.10.10.10">
    <property type="entry name" value="Winged helix-like DNA-binding domain superfamily/Winged helix DNA-binding domain"/>
    <property type="match status" value="1"/>
</dbReference>
<evidence type="ECO:0000313" key="8">
    <source>
        <dbReference type="EMBL" id="TCO28211.1"/>
    </source>
</evidence>
<dbReference type="InterPro" id="IPR013325">
    <property type="entry name" value="RNA_pol_sigma_r2"/>
</dbReference>
<feature type="domain" description="RNA polymerase sigma-70 region 2" evidence="6">
    <location>
        <begin position="44"/>
        <end position="105"/>
    </location>
</feature>
<comment type="similarity">
    <text evidence="1">Belongs to the sigma-70 factor family. ECF subfamily.</text>
</comment>
<dbReference type="GO" id="GO:0016987">
    <property type="term" value="F:sigma factor activity"/>
    <property type="evidence" value="ECO:0007669"/>
    <property type="project" value="UniProtKB-KW"/>
</dbReference>
<evidence type="ECO:0000256" key="4">
    <source>
        <dbReference type="ARBA" id="ARBA00023125"/>
    </source>
</evidence>
<dbReference type="InterPro" id="IPR014325">
    <property type="entry name" value="RNA_pol_sigma-E_actinobac"/>
</dbReference>
<dbReference type="InterPro" id="IPR039425">
    <property type="entry name" value="RNA_pol_sigma-70-like"/>
</dbReference>
<keyword evidence="2" id="KW-0805">Transcription regulation</keyword>
<dbReference type="InterPro" id="IPR014284">
    <property type="entry name" value="RNA_pol_sigma-70_dom"/>
</dbReference>
<dbReference type="NCBIfam" id="TIGR02983">
    <property type="entry name" value="SigE-fam_strep"/>
    <property type="match status" value="1"/>
</dbReference>